<keyword evidence="6" id="KW-0342">GTP-binding</keyword>
<dbReference type="Proteomes" id="UP001271007">
    <property type="component" value="Unassembled WGS sequence"/>
</dbReference>
<feature type="compositionally biased region" description="Low complexity" evidence="10">
    <location>
        <begin position="497"/>
        <end position="509"/>
    </location>
</feature>
<comment type="caution">
    <text evidence="12">The sequence shown here is derived from an EMBL/GenBank/DDBJ whole genome shotgun (WGS) entry which is preliminary data.</text>
</comment>
<dbReference type="Pfam" id="PF23518">
    <property type="entry name" value="WW_2"/>
    <property type="match status" value="1"/>
</dbReference>
<keyword evidence="7" id="KW-0472">Membrane</keyword>
<dbReference type="GO" id="GO:0005886">
    <property type="term" value="C:plasma membrane"/>
    <property type="evidence" value="ECO:0007669"/>
    <property type="project" value="UniProtKB-SubCell"/>
</dbReference>
<dbReference type="EMBL" id="JAWDJX010000032">
    <property type="protein sequence ID" value="KAK3050463.1"/>
    <property type="molecule type" value="Genomic_DNA"/>
</dbReference>
<evidence type="ECO:0000256" key="2">
    <source>
        <dbReference type="ARBA" id="ARBA00010142"/>
    </source>
</evidence>
<feature type="domain" description="WW" evidence="11">
    <location>
        <begin position="333"/>
        <end position="361"/>
    </location>
</feature>
<dbReference type="SMART" id="SM00174">
    <property type="entry name" value="RHO"/>
    <property type="match status" value="1"/>
</dbReference>
<dbReference type="PROSITE" id="PS51421">
    <property type="entry name" value="RAS"/>
    <property type="match status" value="1"/>
</dbReference>
<dbReference type="InterPro" id="IPR027417">
    <property type="entry name" value="P-loop_NTPase"/>
</dbReference>
<dbReference type="SMART" id="SM00175">
    <property type="entry name" value="RAB"/>
    <property type="match status" value="1"/>
</dbReference>
<keyword evidence="3" id="KW-1003">Cell membrane</keyword>
<proteinExistence type="inferred from homology"/>
<evidence type="ECO:0000313" key="12">
    <source>
        <dbReference type="EMBL" id="KAK3050463.1"/>
    </source>
</evidence>
<feature type="region of interest" description="Disordered" evidence="10">
    <location>
        <begin position="416"/>
        <end position="583"/>
    </location>
</feature>
<dbReference type="GO" id="GO:0005525">
    <property type="term" value="F:GTP binding"/>
    <property type="evidence" value="ECO:0007669"/>
    <property type="project" value="UniProtKB-KW"/>
</dbReference>
<organism evidence="12 13">
    <name type="scientific">Extremus antarcticus</name>
    <dbReference type="NCBI Taxonomy" id="702011"/>
    <lineage>
        <taxon>Eukaryota</taxon>
        <taxon>Fungi</taxon>
        <taxon>Dikarya</taxon>
        <taxon>Ascomycota</taxon>
        <taxon>Pezizomycotina</taxon>
        <taxon>Dothideomycetes</taxon>
        <taxon>Dothideomycetidae</taxon>
        <taxon>Mycosphaerellales</taxon>
        <taxon>Extremaceae</taxon>
        <taxon>Extremus</taxon>
    </lineage>
</organism>
<keyword evidence="5" id="KW-0547">Nucleotide-binding</keyword>
<evidence type="ECO:0000256" key="8">
    <source>
        <dbReference type="ARBA" id="ARBA00023288"/>
    </source>
</evidence>
<feature type="region of interest" description="Disordered" evidence="10">
    <location>
        <begin position="303"/>
        <end position="322"/>
    </location>
</feature>
<evidence type="ECO:0000313" key="13">
    <source>
        <dbReference type="Proteomes" id="UP001271007"/>
    </source>
</evidence>
<feature type="compositionally biased region" description="Polar residues" evidence="10">
    <location>
        <begin position="418"/>
        <end position="439"/>
    </location>
</feature>
<dbReference type="NCBIfam" id="TIGR00231">
    <property type="entry name" value="small_GTP"/>
    <property type="match status" value="1"/>
</dbReference>
<dbReference type="InterPro" id="IPR005225">
    <property type="entry name" value="Small_GTP-bd"/>
</dbReference>
<sequence length="950" mass="105146">MRRWIESCTVYDYEGEDSTLLPAAPQSVANVPIFETDESADSDDELQDEITRLLHESAARKLRAGDMVGAEKLLRNCLSRMEIARMSTKHRDRTMLSEVITTLYEMYHSQRKWTECQGMLLQRMAINERLVGRHDPIRAQSRELDEDTGRYSCGATTRATCAQSYRKIKNVDEVKTCLSLLILLCEADGDENDKEAFAVMLETMVGDSGELNVDTAFIGGLLETPSNVLGQDAKGSVSEDVPESAAVLRSQSPAFVHPEKLAVHRSIVSDDVFADKARGSPGLEGGSPGMRSAERSIELAMSPAEVTAETSERLPQQEASDVTTMDGLSARLDEERFWIPQATPDGRLFYFNTLSGHSTMETPSALLSAGHEDNASLQSEPLDWPLAREVSLHSIPLDSPRVVITPILTRKDYESGYARSSETGTNQEAGIHTLPSSERVSCEGTERVSGAQGEGNNSLWPEASSVLCSTREGNPIPKKTVDTRNSDRSHNRQTANSPQSTISPSQTTTRRAKSLESVKTRNPVPSYPNADRSRFAVHPKDHKALHPQPLEGSTTSLNISSTSKQDSVDSAEAPGTGPCAKDSGLVHQLSDIAEPVEPSQAIPYRSWASDCVDSEPDVTHSLISLPRCIDDREIGAIVAARAHGNAKWLEDRARDQQRQYEKKRFRLTKFYAEKEVYVNHDHAITQQGEETNPTQRVDEQLFPEDKLNVVKAAGSRYARSDDGGQPQETSLSEPAVTLAAADTPADGRHADDKRKAAVVGDPGCGKSYLLFRFAKGTWPQNTIYLTVFYKYMADVEVDGKHLELALWDTAGMEDYDRLRPLSYPDAHIILLCFNIGSPDSLDNVQDKWIGEVLHFCQGLPIFLVGLQCDLRYDPSAIMELRKTNQRPVTWKQGEDKRKKIGACMYLECSAKTNEGVREVFEQATRAKPRRQGSRPSDERLVLGDSAQINM</sequence>
<dbReference type="PANTHER" id="PTHR24072">
    <property type="entry name" value="RHO FAMILY GTPASE"/>
    <property type="match status" value="1"/>
</dbReference>
<feature type="compositionally biased region" description="Basic and acidic residues" evidence="10">
    <location>
        <begin position="531"/>
        <end position="544"/>
    </location>
</feature>
<dbReference type="PROSITE" id="PS51419">
    <property type="entry name" value="RAB"/>
    <property type="match status" value="1"/>
</dbReference>
<dbReference type="Pfam" id="PF00071">
    <property type="entry name" value="Ras"/>
    <property type="match status" value="1"/>
</dbReference>
<keyword evidence="8" id="KW-0449">Lipoprotein</keyword>
<feature type="compositionally biased region" description="Basic and acidic residues" evidence="10">
    <location>
        <begin position="479"/>
        <end position="490"/>
    </location>
</feature>
<evidence type="ECO:0000256" key="10">
    <source>
        <dbReference type="SAM" id="MobiDB-lite"/>
    </source>
</evidence>
<name>A0AAJ0GA95_9PEZI</name>
<comment type="similarity">
    <text evidence="2">Belongs to the small GTPase superfamily. Rho family.</text>
</comment>
<feature type="compositionally biased region" description="Polar residues" evidence="10">
    <location>
        <begin position="313"/>
        <end position="322"/>
    </location>
</feature>
<evidence type="ECO:0000259" key="11">
    <source>
        <dbReference type="Pfam" id="PF23518"/>
    </source>
</evidence>
<dbReference type="InterPro" id="IPR003578">
    <property type="entry name" value="Small_GTPase_Rho"/>
</dbReference>
<reference evidence="12" key="1">
    <citation type="submission" date="2023-04" db="EMBL/GenBank/DDBJ databases">
        <title>Black Yeasts Isolated from many extreme environments.</title>
        <authorList>
            <person name="Coleine C."/>
            <person name="Stajich J.E."/>
            <person name="Selbmann L."/>
        </authorList>
    </citation>
    <scope>NUCLEOTIDE SEQUENCE</scope>
    <source>
        <strain evidence="12">CCFEE 5312</strain>
    </source>
</reference>
<evidence type="ECO:0000256" key="7">
    <source>
        <dbReference type="ARBA" id="ARBA00023136"/>
    </source>
</evidence>
<evidence type="ECO:0000256" key="5">
    <source>
        <dbReference type="ARBA" id="ARBA00022741"/>
    </source>
</evidence>
<feature type="compositionally biased region" description="Polar residues" evidence="10">
    <location>
        <begin position="551"/>
        <end position="565"/>
    </location>
</feature>
<dbReference type="GO" id="GO:0003924">
    <property type="term" value="F:GTPase activity"/>
    <property type="evidence" value="ECO:0007669"/>
    <property type="project" value="InterPro"/>
</dbReference>
<evidence type="ECO:0000256" key="1">
    <source>
        <dbReference type="ARBA" id="ARBA00004342"/>
    </source>
</evidence>
<dbReference type="InterPro" id="IPR001806">
    <property type="entry name" value="Small_GTPase"/>
</dbReference>
<dbReference type="SMART" id="SM00173">
    <property type="entry name" value="RAS"/>
    <property type="match status" value="1"/>
</dbReference>
<dbReference type="FunFam" id="3.40.50.300:FF:000983">
    <property type="entry name" value="Rho family GTPase"/>
    <property type="match status" value="1"/>
</dbReference>
<evidence type="ECO:0000256" key="4">
    <source>
        <dbReference type="ARBA" id="ARBA00022481"/>
    </source>
</evidence>
<dbReference type="GO" id="GO:0007264">
    <property type="term" value="P:small GTPase-mediated signal transduction"/>
    <property type="evidence" value="ECO:0007669"/>
    <property type="project" value="InterPro"/>
</dbReference>
<evidence type="ECO:0000256" key="3">
    <source>
        <dbReference type="ARBA" id="ARBA00022475"/>
    </source>
</evidence>
<feature type="region of interest" description="Disordered" evidence="10">
    <location>
        <begin position="922"/>
        <end position="950"/>
    </location>
</feature>
<dbReference type="InterPro" id="IPR057827">
    <property type="entry name" value="WW_fungi"/>
</dbReference>
<evidence type="ECO:0000256" key="9">
    <source>
        <dbReference type="ARBA" id="ARBA00023289"/>
    </source>
</evidence>
<keyword evidence="13" id="KW-1185">Reference proteome</keyword>
<dbReference type="PRINTS" id="PR00449">
    <property type="entry name" value="RASTRNSFRMNG"/>
</dbReference>
<comment type="subcellular location">
    <subcellularLocation>
        <location evidence="1">Cell membrane</location>
        <topology evidence="1">Lipid-anchor</topology>
        <orientation evidence="1">Cytoplasmic side</orientation>
    </subcellularLocation>
</comment>
<protein>
    <submittedName>
        <fullName evidence="12">GTP-binding protein Rho1</fullName>
    </submittedName>
</protein>
<keyword evidence="9" id="KW-0636">Prenylation</keyword>
<accession>A0AAJ0GA95</accession>
<feature type="region of interest" description="Disordered" evidence="10">
    <location>
        <begin position="715"/>
        <end position="735"/>
    </location>
</feature>
<evidence type="ECO:0000256" key="6">
    <source>
        <dbReference type="ARBA" id="ARBA00023134"/>
    </source>
</evidence>
<dbReference type="AlphaFoldDB" id="A0AAJ0GA95"/>
<gene>
    <name evidence="12" type="primary">RHO1_2</name>
    <name evidence="12" type="ORF">LTR09_008374</name>
</gene>
<dbReference type="Gene3D" id="3.40.50.300">
    <property type="entry name" value="P-loop containing nucleotide triphosphate hydrolases"/>
    <property type="match status" value="1"/>
</dbReference>
<keyword evidence="4" id="KW-0488">Methylation</keyword>
<dbReference type="SUPFAM" id="SSF52540">
    <property type="entry name" value="P-loop containing nucleoside triphosphate hydrolases"/>
    <property type="match status" value="1"/>
</dbReference>
<dbReference type="PROSITE" id="PS51420">
    <property type="entry name" value="RHO"/>
    <property type="match status" value="1"/>
</dbReference>